<sequence>MENEDGMVSPQEHGRDVPDEAPHCRALLAPEINFAMDDSVSAASGLDVSDRLSSLEQRVQIQEDELQMLKSTLTDLLRRLSLSEERQATVSSKGAAKAKPKTPTRPLGPTTTSTVLSKKTSAAPPPSCSRRAPSAPATKKRSSSEHVGPQTRKGSSSHSCVSTGTGPSELKEPEFTVGIRRVTHCKVTMQIHLSLLSKRTGSSEAPKSLTPLLPACPMSAPPKFKDPPDKVKVKAPALTLSLRKISSQTVFNPGHPRLQKPH</sequence>
<dbReference type="Proteomes" id="UP001221898">
    <property type="component" value="Unassembled WGS sequence"/>
</dbReference>
<evidence type="ECO:0000256" key="2">
    <source>
        <dbReference type="SAM" id="MobiDB-lite"/>
    </source>
</evidence>
<dbReference type="AlphaFoldDB" id="A0AAD7RGG8"/>
<feature type="coiled-coil region" evidence="1">
    <location>
        <begin position="52"/>
        <end position="79"/>
    </location>
</feature>
<gene>
    <name evidence="3" type="ORF">AAFF_G00214360</name>
</gene>
<evidence type="ECO:0000256" key="1">
    <source>
        <dbReference type="SAM" id="Coils"/>
    </source>
</evidence>
<feature type="region of interest" description="Disordered" evidence="2">
    <location>
        <begin position="201"/>
        <end position="230"/>
    </location>
</feature>
<reference evidence="3" key="1">
    <citation type="journal article" date="2023" name="Science">
        <title>Genome structures resolve the early diversification of teleost fishes.</title>
        <authorList>
            <person name="Parey E."/>
            <person name="Louis A."/>
            <person name="Montfort J."/>
            <person name="Bouchez O."/>
            <person name="Roques C."/>
            <person name="Iampietro C."/>
            <person name="Lluch J."/>
            <person name="Castinel A."/>
            <person name="Donnadieu C."/>
            <person name="Desvignes T."/>
            <person name="Floi Bucao C."/>
            <person name="Jouanno E."/>
            <person name="Wen M."/>
            <person name="Mejri S."/>
            <person name="Dirks R."/>
            <person name="Jansen H."/>
            <person name="Henkel C."/>
            <person name="Chen W.J."/>
            <person name="Zahm M."/>
            <person name="Cabau C."/>
            <person name="Klopp C."/>
            <person name="Thompson A.W."/>
            <person name="Robinson-Rechavi M."/>
            <person name="Braasch I."/>
            <person name="Lecointre G."/>
            <person name="Bobe J."/>
            <person name="Postlethwait J.H."/>
            <person name="Berthelot C."/>
            <person name="Roest Crollius H."/>
            <person name="Guiguen Y."/>
        </authorList>
    </citation>
    <scope>NUCLEOTIDE SEQUENCE</scope>
    <source>
        <strain evidence="3">NC1722</strain>
    </source>
</reference>
<accession>A0AAD7RGG8</accession>
<keyword evidence="4" id="KW-1185">Reference proteome</keyword>
<comment type="caution">
    <text evidence="3">The sequence shown here is derived from an EMBL/GenBank/DDBJ whole genome shotgun (WGS) entry which is preliminary data.</text>
</comment>
<feature type="compositionally biased region" description="Low complexity" evidence="2">
    <location>
        <begin position="110"/>
        <end position="137"/>
    </location>
</feature>
<proteinExistence type="predicted"/>
<organism evidence="3 4">
    <name type="scientific">Aldrovandia affinis</name>
    <dbReference type="NCBI Taxonomy" id="143900"/>
    <lineage>
        <taxon>Eukaryota</taxon>
        <taxon>Metazoa</taxon>
        <taxon>Chordata</taxon>
        <taxon>Craniata</taxon>
        <taxon>Vertebrata</taxon>
        <taxon>Euteleostomi</taxon>
        <taxon>Actinopterygii</taxon>
        <taxon>Neopterygii</taxon>
        <taxon>Teleostei</taxon>
        <taxon>Notacanthiformes</taxon>
        <taxon>Halosauridae</taxon>
        <taxon>Aldrovandia</taxon>
    </lineage>
</organism>
<dbReference type="EMBL" id="JAINUG010000284">
    <property type="protein sequence ID" value="KAJ8383866.1"/>
    <property type="molecule type" value="Genomic_DNA"/>
</dbReference>
<evidence type="ECO:0000313" key="3">
    <source>
        <dbReference type="EMBL" id="KAJ8383866.1"/>
    </source>
</evidence>
<keyword evidence="1" id="KW-0175">Coiled coil</keyword>
<name>A0AAD7RGG8_9TELE</name>
<protein>
    <recommendedName>
        <fullName evidence="5">Echinoderm microtubule-associated protein-like 1</fullName>
    </recommendedName>
</protein>
<feature type="region of interest" description="Disordered" evidence="2">
    <location>
        <begin position="84"/>
        <end position="172"/>
    </location>
</feature>
<feature type="compositionally biased region" description="Polar residues" evidence="2">
    <location>
        <begin position="152"/>
        <end position="166"/>
    </location>
</feature>
<evidence type="ECO:0000313" key="4">
    <source>
        <dbReference type="Proteomes" id="UP001221898"/>
    </source>
</evidence>
<evidence type="ECO:0008006" key="5">
    <source>
        <dbReference type="Google" id="ProtNLM"/>
    </source>
</evidence>